<feature type="region of interest" description="Disordered" evidence="1">
    <location>
        <begin position="250"/>
        <end position="269"/>
    </location>
</feature>
<feature type="region of interest" description="Disordered" evidence="1">
    <location>
        <begin position="1"/>
        <end position="67"/>
    </location>
</feature>
<organism evidence="2 3">
    <name type="scientific">Ascodesmis nigricans</name>
    <dbReference type="NCBI Taxonomy" id="341454"/>
    <lineage>
        <taxon>Eukaryota</taxon>
        <taxon>Fungi</taxon>
        <taxon>Dikarya</taxon>
        <taxon>Ascomycota</taxon>
        <taxon>Pezizomycotina</taxon>
        <taxon>Pezizomycetes</taxon>
        <taxon>Pezizales</taxon>
        <taxon>Ascodesmidaceae</taxon>
        <taxon>Ascodesmis</taxon>
    </lineage>
</organism>
<evidence type="ECO:0000256" key="1">
    <source>
        <dbReference type="SAM" id="MobiDB-lite"/>
    </source>
</evidence>
<dbReference type="EMBL" id="ML220140">
    <property type="protein sequence ID" value="TGZ78544.1"/>
    <property type="molecule type" value="Genomic_DNA"/>
</dbReference>
<feature type="region of interest" description="Disordered" evidence="1">
    <location>
        <begin position="391"/>
        <end position="476"/>
    </location>
</feature>
<accession>A0A4V3SI31</accession>
<dbReference type="InParanoid" id="A0A4V3SI31"/>
<feature type="region of interest" description="Disordered" evidence="1">
    <location>
        <begin position="289"/>
        <end position="329"/>
    </location>
</feature>
<dbReference type="OrthoDB" id="5336512at2759"/>
<name>A0A4V3SI31_9PEZI</name>
<gene>
    <name evidence="2" type="ORF">EX30DRAFT_135273</name>
</gene>
<feature type="region of interest" description="Disordered" evidence="1">
    <location>
        <begin position="706"/>
        <end position="841"/>
    </location>
</feature>
<dbReference type="AlphaFoldDB" id="A0A4V3SI31"/>
<feature type="compositionally biased region" description="Low complexity" evidence="1">
    <location>
        <begin position="724"/>
        <end position="766"/>
    </location>
</feature>
<feature type="region of interest" description="Disordered" evidence="1">
    <location>
        <begin position="356"/>
        <end position="379"/>
    </location>
</feature>
<feature type="compositionally biased region" description="Basic residues" evidence="1">
    <location>
        <begin position="316"/>
        <end position="326"/>
    </location>
</feature>
<reference evidence="2 3" key="1">
    <citation type="submission" date="2019-04" db="EMBL/GenBank/DDBJ databases">
        <title>Comparative genomics and transcriptomics to analyze fruiting body development in filamentous ascomycetes.</title>
        <authorList>
            <consortium name="DOE Joint Genome Institute"/>
            <person name="Lutkenhaus R."/>
            <person name="Traeger S."/>
            <person name="Breuer J."/>
            <person name="Kuo A."/>
            <person name="Lipzen A."/>
            <person name="Pangilinan J."/>
            <person name="Dilworth D."/>
            <person name="Sandor L."/>
            <person name="Poggeler S."/>
            <person name="Barry K."/>
            <person name="Grigoriev I.V."/>
            <person name="Nowrousian M."/>
        </authorList>
    </citation>
    <scope>NUCLEOTIDE SEQUENCE [LARGE SCALE GENOMIC DNA]</scope>
    <source>
        <strain evidence="2 3">CBS 389.68</strain>
    </source>
</reference>
<sequence>MEDPDHYWYPDPHTPHHEGPEREGPYATYRFSKPAPIGSNIDELQPAPIPALAPGARRRPPPQASNGVMYSMTAYKKAAEAQQEPTRHQTVMTAAEESAMVSVRSMSGKLVSELAAAREREQILRRQREEEQRMLQTPPRYEDQSAMMQVEPESVPPLMNRHRTSPAPYEAESPPFESYGYPNDGYANDGYEDGGYASDGYSNDGYSNDGYSNDRYSNGYLNDEQVEDVILAIDLALENTMAVTPDSLTYGHRRSRSASDCSTVSSESTTQVDFRRMTIPLPEIMSRISQESYGHESISEPSSDESTDDGSSTFRLQKRPKTKGRQAKVAPLKIDTSVKTKNCRKVILVKEDVIQEHANPHHTGNTKMTEQHSPHSDPPFSELAPPTFSDNKCPSHLESRRSSTIGGLGISVQRSSSKIARKPIPRNLPRHIDPSMRPKTQMDSPTLGVLATRKGPSTLLPPPVPSPQSCTTDTFQSSPLDNLIRAYCRDDTGYDSDHSSNYEDVLPGDLASLYSQDQQESPVRVSTYDDCVTGIFDLLDEPGFTDPQENDDFDVLQPSSSSDHFSLMRKQPVNIPPPMPPVNAANQRHSQDKEVFQHGATSVAMSCRITTFGDDIEFPEFCPHDDDDASTPDLESPPSTHVMPTPTAQVHRAISNASSASMMTVPIALAFDTKKTLPPYPVLDHPAFRPRPHESSSAYVNQFRDAQSPFSSPRTTKHVHKDSWSSAITGITTTTGISSSSPPSSRSSHSSLPGNIFSASSSSISSPVGAVARRSDPLSISRETMRQDWTEWPPVKLDMGPASAGQAKRNASPAPSYSSIGSSSSGKDEKMLSFAKRWMGK</sequence>
<feature type="compositionally biased region" description="Polar residues" evidence="1">
    <location>
        <begin position="258"/>
        <end position="269"/>
    </location>
</feature>
<feature type="compositionally biased region" description="Basic and acidic residues" evidence="1">
    <location>
        <begin position="1"/>
        <end position="24"/>
    </location>
</feature>
<feature type="region of interest" description="Disordered" evidence="1">
    <location>
        <begin position="624"/>
        <end position="645"/>
    </location>
</feature>
<keyword evidence="3" id="KW-1185">Reference proteome</keyword>
<protein>
    <submittedName>
        <fullName evidence="2">Uncharacterized protein</fullName>
    </submittedName>
</protein>
<evidence type="ECO:0000313" key="3">
    <source>
        <dbReference type="Proteomes" id="UP000298138"/>
    </source>
</evidence>
<proteinExistence type="predicted"/>
<dbReference type="Proteomes" id="UP000298138">
    <property type="component" value="Unassembled WGS sequence"/>
</dbReference>
<evidence type="ECO:0000313" key="2">
    <source>
        <dbReference type="EMBL" id="TGZ78544.1"/>
    </source>
</evidence>
<feature type="compositionally biased region" description="Low complexity" evidence="1">
    <location>
        <begin position="811"/>
        <end position="825"/>
    </location>
</feature>